<dbReference type="GO" id="GO:0004722">
    <property type="term" value="F:protein serine/threonine phosphatase activity"/>
    <property type="evidence" value="ECO:0007669"/>
    <property type="project" value="UniProtKB-EC"/>
</dbReference>
<dbReference type="SMART" id="SM00331">
    <property type="entry name" value="PP2C_SIG"/>
    <property type="match status" value="1"/>
</dbReference>
<gene>
    <name evidence="4" type="primary">ABSGL_06826.1 scaffold 8678</name>
</gene>
<dbReference type="GO" id="GO:0046872">
    <property type="term" value="F:metal ion binding"/>
    <property type="evidence" value="ECO:0007669"/>
    <property type="project" value="UniProtKB-UniRule"/>
</dbReference>
<comment type="cofactor">
    <cofactor evidence="1">
        <name>Mg(2+)</name>
        <dbReference type="ChEBI" id="CHEBI:18420"/>
    </cofactor>
</comment>
<evidence type="ECO:0000313" key="4">
    <source>
        <dbReference type="EMBL" id="SAM01089.1"/>
    </source>
</evidence>
<dbReference type="Pfam" id="PF07228">
    <property type="entry name" value="SpoIIE"/>
    <property type="match status" value="1"/>
</dbReference>
<feature type="region of interest" description="Disordered" evidence="2">
    <location>
        <begin position="28"/>
        <end position="48"/>
    </location>
</feature>
<keyword evidence="1" id="KW-0479">Metal-binding</keyword>
<dbReference type="PANTHER" id="PTHR12320">
    <property type="entry name" value="PROTEIN PHOSPHATASE 2C"/>
    <property type="match status" value="1"/>
</dbReference>
<accession>A0A163M462</accession>
<evidence type="ECO:0000313" key="5">
    <source>
        <dbReference type="Proteomes" id="UP000078561"/>
    </source>
</evidence>
<evidence type="ECO:0000256" key="1">
    <source>
        <dbReference type="RuleBase" id="RU366020"/>
    </source>
</evidence>
<dbReference type="STRING" id="4829.A0A163M462"/>
<dbReference type="EC" id="3.1.3.16" evidence="1"/>
<feature type="compositionally biased region" description="Polar residues" evidence="2">
    <location>
        <begin position="30"/>
        <end position="48"/>
    </location>
</feature>
<evidence type="ECO:0000259" key="3">
    <source>
        <dbReference type="PROSITE" id="PS51746"/>
    </source>
</evidence>
<dbReference type="PROSITE" id="PS51746">
    <property type="entry name" value="PPM_2"/>
    <property type="match status" value="1"/>
</dbReference>
<dbReference type="SUPFAM" id="SSF81606">
    <property type="entry name" value="PP2C-like"/>
    <property type="match status" value="1"/>
</dbReference>
<keyword evidence="1" id="KW-0904">Protein phosphatase</keyword>
<keyword evidence="1" id="KW-0460">Magnesium</keyword>
<organism evidence="4">
    <name type="scientific">Absidia glauca</name>
    <name type="common">Pin mould</name>
    <dbReference type="NCBI Taxonomy" id="4829"/>
    <lineage>
        <taxon>Eukaryota</taxon>
        <taxon>Fungi</taxon>
        <taxon>Fungi incertae sedis</taxon>
        <taxon>Mucoromycota</taxon>
        <taxon>Mucoromycotina</taxon>
        <taxon>Mucoromycetes</taxon>
        <taxon>Mucorales</taxon>
        <taxon>Cunninghamellaceae</taxon>
        <taxon>Absidia</taxon>
    </lineage>
</organism>
<dbReference type="InParanoid" id="A0A163M462"/>
<dbReference type="OMA" id="DSWFVSS"/>
<comment type="catalytic activity">
    <reaction evidence="1">
        <text>O-phospho-L-seryl-[protein] + H2O = L-seryl-[protein] + phosphate</text>
        <dbReference type="Rhea" id="RHEA:20629"/>
        <dbReference type="Rhea" id="RHEA-COMP:9863"/>
        <dbReference type="Rhea" id="RHEA-COMP:11604"/>
        <dbReference type="ChEBI" id="CHEBI:15377"/>
        <dbReference type="ChEBI" id="CHEBI:29999"/>
        <dbReference type="ChEBI" id="CHEBI:43474"/>
        <dbReference type="ChEBI" id="CHEBI:83421"/>
        <dbReference type="EC" id="3.1.3.16"/>
    </reaction>
</comment>
<protein>
    <recommendedName>
        <fullName evidence="1">Protein phosphatase</fullName>
        <ecNumber evidence="1">3.1.3.16</ecNumber>
    </recommendedName>
</protein>
<keyword evidence="5" id="KW-1185">Reference proteome</keyword>
<dbReference type="InterPro" id="IPR001932">
    <property type="entry name" value="PPM-type_phosphatase-like_dom"/>
</dbReference>
<dbReference type="Gene3D" id="3.60.40.10">
    <property type="entry name" value="PPM-type phosphatase domain"/>
    <property type="match status" value="2"/>
</dbReference>
<comment type="cofactor">
    <cofactor evidence="1">
        <name>Mn(2+)</name>
        <dbReference type="ChEBI" id="CHEBI:29035"/>
    </cofactor>
</comment>
<sequence>MSRRSPIGLSPFPQPSPFLPLRPQLQLQRATSSPSIQRHQRQWSSRPLLQQRHHYSAAAISQNEKARSNLNMIDFFDPDLATSTPHSYTLKYGVSGHAKAGKVLATDDDWSQDPGIYTSVQVGDDAYFVRSDSLGVSDGVGGANPALYSRKLMHYAQLELDRIKSNVRPQHLPQHLPNPIEIMESAYHLTTLDAQNEGIVGSTTACIVVLCQDELRVANLGDCGISVIRRNDYIFRSEEQQHSFNFPYQLGTASFDSPLDAQQFTIKVEEGDILILASDGLFDNLYDDEILEEIQSCIEQEQSKQLAVAPSESSDSPSSISPSNLPVQAISDALAFRAKVVSEDPDNPTSPFQVRAMHEGLYYQGGKADDISVLVAVIDRDQKPGPSPPPLP</sequence>
<dbReference type="SMART" id="SM00332">
    <property type="entry name" value="PP2Cc"/>
    <property type="match status" value="1"/>
</dbReference>
<evidence type="ECO:0000256" key="2">
    <source>
        <dbReference type="SAM" id="MobiDB-lite"/>
    </source>
</evidence>
<dbReference type="InterPro" id="IPR039123">
    <property type="entry name" value="PPTC7"/>
</dbReference>
<dbReference type="OrthoDB" id="60843at2759"/>
<dbReference type="InterPro" id="IPR036457">
    <property type="entry name" value="PPM-type-like_dom_sf"/>
</dbReference>
<dbReference type="Proteomes" id="UP000078561">
    <property type="component" value="Unassembled WGS sequence"/>
</dbReference>
<dbReference type="PANTHER" id="PTHR12320:SF84">
    <property type="entry name" value="PROTEIN PHOSPHATASE"/>
    <property type="match status" value="1"/>
</dbReference>
<feature type="domain" description="PPM-type phosphatase" evidence="3">
    <location>
        <begin position="107"/>
        <end position="378"/>
    </location>
</feature>
<name>A0A163M462_ABSGL</name>
<keyword evidence="1" id="KW-0378">Hydrolase</keyword>
<dbReference type="AlphaFoldDB" id="A0A163M462"/>
<dbReference type="EMBL" id="LT553503">
    <property type="protein sequence ID" value="SAM01089.1"/>
    <property type="molecule type" value="Genomic_DNA"/>
</dbReference>
<comment type="similarity">
    <text evidence="1">Belongs to the PP2C family.</text>
</comment>
<reference evidence="4" key="1">
    <citation type="submission" date="2016-04" db="EMBL/GenBank/DDBJ databases">
        <authorList>
            <person name="Evans L.H."/>
            <person name="Alamgir A."/>
            <person name="Owens N."/>
            <person name="Weber N.D."/>
            <person name="Virtaneva K."/>
            <person name="Barbian K."/>
            <person name="Babar A."/>
            <person name="Rosenke K."/>
        </authorList>
    </citation>
    <scope>NUCLEOTIDE SEQUENCE [LARGE SCALE GENOMIC DNA]</scope>
    <source>
        <strain evidence="4">CBS 101.48</strain>
    </source>
</reference>
<feature type="region of interest" description="Disordered" evidence="2">
    <location>
        <begin position="1"/>
        <end position="20"/>
    </location>
</feature>
<keyword evidence="1" id="KW-0464">Manganese</keyword>
<comment type="catalytic activity">
    <reaction evidence="1">
        <text>O-phospho-L-threonyl-[protein] + H2O = L-threonyl-[protein] + phosphate</text>
        <dbReference type="Rhea" id="RHEA:47004"/>
        <dbReference type="Rhea" id="RHEA-COMP:11060"/>
        <dbReference type="Rhea" id="RHEA-COMP:11605"/>
        <dbReference type="ChEBI" id="CHEBI:15377"/>
        <dbReference type="ChEBI" id="CHEBI:30013"/>
        <dbReference type="ChEBI" id="CHEBI:43474"/>
        <dbReference type="ChEBI" id="CHEBI:61977"/>
        <dbReference type="EC" id="3.1.3.16"/>
    </reaction>
</comment>
<proteinExistence type="inferred from homology"/>